<reference evidence="6 8" key="2">
    <citation type="journal article" date="2018" name="Elife">
        <title>Firefly genomes illuminate parallel origins of bioluminescence in beetles.</title>
        <authorList>
            <person name="Fallon T.R."/>
            <person name="Lower S.E."/>
            <person name="Chang C.H."/>
            <person name="Bessho-Uehara M."/>
            <person name="Martin G.J."/>
            <person name="Bewick A.J."/>
            <person name="Behringer M."/>
            <person name="Debat H.J."/>
            <person name="Wong I."/>
            <person name="Day J.C."/>
            <person name="Suvorov A."/>
            <person name="Silva C.J."/>
            <person name="Stanger-Hall K.F."/>
            <person name="Hall D.W."/>
            <person name="Schmitz R.J."/>
            <person name="Nelson D.R."/>
            <person name="Lewis S.M."/>
            <person name="Shigenobu S."/>
            <person name="Bybee S.M."/>
            <person name="Larracuente A.M."/>
            <person name="Oba Y."/>
            <person name="Weng J.K."/>
        </authorList>
    </citation>
    <scope>NUCLEOTIDE SEQUENCE [LARGE SCALE GENOMIC DNA]</scope>
    <source>
        <strain evidence="6">1611_PpyrPB1</strain>
        <tissue evidence="6">Whole body</tissue>
    </source>
</reference>
<sequence>MKIIVILCLNFLLAAGVIHEGKYRAAVVAYSPNLTAEEPLDRLYQNVGNYLDYIDEAGLQKCDIIVFPEDGLTGWYDVITYEERVEMFSTAVPEPSSNVSPCKSNDGIYSKALKSFSCSALKNRIYVVVNLAERFYEENTKKTVYYNTNVVFDRDGVVVARFRKINLLNEIFFRAANESVTFKTDFGVTFGIFTCFDITFRNPALTTLEDPEVTDIVFPVAWFSHLPFIQSLSIHHGYTISTGVNMLSANLHDPASRNGGTAIYFAGGDIAKVYLTGSEGSKMIISDVPKVSKRKPPHPCQVINILPSSNVERVEDINGFITSTENLANYTWKAVDLTQKEVRETVCSGGKFCCNFDISLTSTQPTNYVYKMVAYHGTVQLSANDRLGTRACGLVACTNEDIASCGHRLDVPPKGVTFGRIEIKGVFQAQHSHDQPASLKYNLKPVSNYTFCRQQVGDDHVEVSVSTVDKQDALLTFGIYGRVFNNDGKPVGVINIK</sequence>
<dbReference type="Pfam" id="PF00795">
    <property type="entry name" value="CN_hydrolase"/>
    <property type="match status" value="1"/>
</dbReference>
<dbReference type="Gene3D" id="3.60.110.10">
    <property type="entry name" value="Carbon-nitrogen hydrolase"/>
    <property type="match status" value="1"/>
</dbReference>
<evidence type="ECO:0000313" key="5">
    <source>
        <dbReference type="EMBL" id="JAV82677.1"/>
    </source>
</evidence>
<dbReference type="EMBL" id="GEZM01036463">
    <property type="protein sequence ID" value="JAV82677.1"/>
    <property type="molecule type" value="Transcribed_RNA"/>
</dbReference>
<feature type="chain" id="PRO_5033289926" description="CN hydrolase domain-containing protein" evidence="3">
    <location>
        <begin position="17"/>
        <end position="497"/>
    </location>
</feature>
<name>A0A1Y1MH88_PHOPY</name>
<accession>A0A1Y1MH88</accession>
<dbReference type="SUPFAM" id="SSF56317">
    <property type="entry name" value="Carbon-nitrogen hydrolase"/>
    <property type="match status" value="1"/>
</dbReference>
<dbReference type="InterPro" id="IPR036526">
    <property type="entry name" value="C-N_Hydrolase_sf"/>
</dbReference>
<dbReference type="InterPro" id="IPR003010">
    <property type="entry name" value="C-N_Hydrolase"/>
</dbReference>
<dbReference type="AlphaFoldDB" id="A0A1Y1MH88"/>
<comment type="similarity">
    <text evidence="1">Belongs to the carbon-nitrogen hydrolase superfamily. BTD/VNN family.</text>
</comment>
<dbReference type="Proteomes" id="UP000327044">
    <property type="component" value="Unassembled WGS sequence"/>
</dbReference>
<dbReference type="EMBL" id="VVIM01000009">
    <property type="protein sequence ID" value="KAB0793499.1"/>
    <property type="molecule type" value="Genomic_DNA"/>
</dbReference>
<feature type="signal peptide" evidence="3">
    <location>
        <begin position="1"/>
        <end position="16"/>
    </location>
</feature>
<reference evidence="6" key="3">
    <citation type="submission" date="2019-08" db="EMBL/GenBank/DDBJ databases">
        <authorList>
            <consortium name="Photinus pyralis genome working group"/>
            <person name="Fallon T.R."/>
            <person name="Sander Lower S.E."/>
            <person name="Weng J.-K."/>
        </authorList>
    </citation>
    <scope>NUCLEOTIDE SEQUENCE</scope>
    <source>
        <strain evidence="6">1611_PpyrPB1</strain>
        <tissue evidence="6">Whole body</tissue>
    </source>
</reference>
<dbReference type="PANTHER" id="PTHR10609:SF14">
    <property type="entry name" value="BIOTINIDASE"/>
    <property type="match status" value="1"/>
</dbReference>
<dbReference type="OrthoDB" id="10250282at2759"/>
<evidence type="ECO:0000313" key="8">
    <source>
        <dbReference type="Proteomes" id="UP000327044"/>
    </source>
</evidence>
<keyword evidence="3" id="KW-0732">Signal</keyword>
<gene>
    <name evidence="7" type="ORF">PPYR_06495</name>
    <name evidence="6" type="ORF">PPYR_13119</name>
</gene>
<dbReference type="GO" id="GO:0016787">
    <property type="term" value="F:hydrolase activity"/>
    <property type="evidence" value="ECO:0007669"/>
    <property type="project" value="UniProtKB-KW"/>
</dbReference>
<keyword evidence="8" id="KW-1185">Reference proteome</keyword>
<dbReference type="PROSITE" id="PS50263">
    <property type="entry name" value="CN_HYDROLASE"/>
    <property type="match status" value="1"/>
</dbReference>
<proteinExistence type="inferred from homology"/>
<organism evidence="5">
    <name type="scientific">Photinus pyralis</name>
    <name type="common">Common eastern firefly</name>
    <name type="synonym">Lampyris pyralis</name>
    <dbReference type="NCBI Taxonomy" id="7054"/>
    <lineage>
        <taxon>Eukaryota</taxon>
        <taxon>Metazoa</taxon>
        <taxon>Ecdysozoa</taxon>
        <taxon>Arthropoda</taxon>
        <taxon>Hexapoda</taxon>
        <taxon>Insecta</taxon>
        <taxon>Pterygota</taxon>
        <taxon>Neoptera</taxon>
        <taxon>Endopterygota</taxon>
        <taxon>Coleoptera</taxon>
        <taxon>Polyphaga</taxon>
        <taxon>Elateriformia</taxon>
        <taxon>Elateroidea</taxon>
        <taxon>Lampyridae</taxon>
        <taxon>Lampyrinae</taxon>
        <taxon>Photinus</taxon>
    </lineage>
</organism>
<protein>
    <recommendedName>
        <fullName evidence="4">CN hydrolase domain-containing protein</fullName>
    </recommendedName>
</protein>
<evidence type="ECO:0000256" key="3">
    <source>
        <dbReference type="SAM" id="SignalP"/>
    </source>
</evidence>
<evidence type="ECO:0000313" key="6">
    <source>
        <dbReference type="EMBL" id="KAB0793499.1"/>
    </source>
</evidence>
<evidence type="ECO:0000313" key="7">
    <source>
        <dbReference type="EMBL" id="KAB0800756.1"/>
    </source>
</evidence>
<evidence type="ECO:0000259" key="4">
    <source>
        <dbReference type="PROSITE" id="PS50263"/>
    </source>
</evidence>
<evidence type="ECO:0000256" key="2">
    <source>
        <dbReference type="ARBA" id="ARBA00022801"/>
    </source>
</evidence>
<dbReference type="EMBL" id="VVIM01000004">
    <property type="protein sequence ID" value="KAB0800756.1"/>
    <property type="molecule type" value="Genomic_DNA"/>
</dbReference>
<feature type="domain" description="CN hydrolase" evidence="4">
    <location>
        <begin position="23"/>
        <end position="290"/>
    </location>
</feature>
<reference evidence="5" key="1">
    <citation type="journal article" date="2016" name="Sci. Rep.">
        <title>Molecular characterization of firefly nuptial gifts: a multi-omics approach sheds light on postcopulatory sexual selection.</title>
        <authorList>
            <person name="Al-Wathiqui N."/>
            <person name="Fallon T.R."/>
            <person name="South A."/>
            <person name="Weng J.K."/>
            <person name="Lewis S.M."/>
        </authorList>
    </citation>
    <scope>NUCLEOTIDE SEQUENCE</scope>
</reference>
<keyword evidence="2" id="KW-0378">Hydrolase</keyword>
<dbReference type="PANTHER" id="PTHR10609">
    <property type="entry name" value="BIOTINIDASE-RELATED"/>
    <property type="match status" value="1"/>
</dbReference>
<dbReference type="InParanoid" id="A0A1Y1MH88"/>
<dbReference type="InterPro" id="IPR043957">
    <property type="entry name" value="Vanin_C"/>
</dbReference>
<dbReference type="InterPro" id="IPR040154">
    <property type="entry name" value="Biotinidase/VNN"/>
</dbReference>
<evidence type="ECO:0000256" key="1">
    <source>
        <dbReference type="ARBA" id="ARBA00008225"/>
    </source>
</evidence>
<dbReference type="Pfam" id="PF19018">
    <property type="entry name" value="Vanin_C"/>
    <property type="match status" value="1"/>
</dbReference>